<evidence type="ECO:0000313" key="1">
    <source>
        <dbReference type="EMBL" id="ELA42800.1"/>
    </source>
</evidence>
<sequence>MAQLEGKIFQYNNKESLAFKNGVESDNTVVLIGGLGDNVLSLPYCTLLNEFCKNNRLSLIIPQLRSMPKYKTTSVDFDVEDIRDVVAGTNGHVALIGHSTGCNDILLFLNEYRPENVKCVILQGPVSDTESISRGKVDAVLETIEKSDGSQKYVELSDNSIWLKERYISLYSINGKEDLFSSYLSDELFSRWRGTVPILSILSGKDEYCENPPIRKFELMGDVQVIGDGDHSLSSEKCQAEFINIVYQFLTKVGF</sequence>
<organism evidence="1 2">
    <name type="scientific">Vittaforma corneae (strain ATCC 50505)</name>
    <name type="common">Microsporidian parasite</name>
    <name type="synonym">Nosema corneum</name>
    <dbReference type="NCBI Taxonomy" id="993615"/>
    <lineage>
        <taxon>Eukaryota</taxon>
        <taxon>Fungi</taxon>
        <taxon>Fungi incertae sedis</taxon>
        <taxon>Microsporidia</taxon>
        <taxon>Nosematidae</taxon>
        <taxon>Vittaforma</taxon>
    </lineage>
</organism>
<name>L2GQK5_VITCO</name>
<dbReference type="InParanoid" id="L2GQK5"/>
<dbReference type="Pfam" id="PF08538">
    <property type="entry name" value="DUF1749"/>
    <property type="match status" value="1"/>
</dbReference>
<proteinExistence type="predicted"/>
<dbReference type="FunCoup" id="L2GQK5">
    <property type="interactions" value="3"/>
</dbReference>
<protein>
    <recommendedName>
        <fullName evidence="3">AB hydrolase-1 domain-containing protein</fullName>
    </recommendedName>
</protein>
<dbReference type="Gene3D" id="3.40.50.1820">
    <property type="entry name" value="alpha/beta hydrolase"/>
    <property type="match status" value="1"/>
</dbReference>
<dbReference type="AlphaFoldDB" id="L2GQK5"/>
<gene>
    <name evidence="1" type="ORF">VICG_00115</name>
</gene>
<evidence type="ECO:0000313" key="2">
    <source>
        <dbReference type="Proteomes" id="UP000011082"/>
    </source>
</evidence>
<dbReference type="GeneID" id="19880833"/>
<dbReference type="InterPro" id="IPR013744">
    <property type="entry name" value="SidJ"/>
</dbReference>
<dbReference type="InterPro" id="IPR029058">
    <property type="entry name" value="AB_hydrolase_fold"/>
</dbReference>
<accession>L2GQK5</accession>
<dbReference type="HOGENOM" id="CLU_049633_4_0_1"/>
<dbReference type="Proteomes" id="UP000011082">
    <property type="component" value="Unassembled WGS sequence"/>
</dbReference>
<dbReference type="SUPFAM" id="SSF53474">
    <property type="entry name" value="alpha/beta-Hydrolases"/>
    <property type="match status" value="1"/>
</dbReference>
<dbReference type="RefSeq" id="XP_007603568.1">
    <property type="nucleotide sequence ID" value="XM_007603506.1"/>
</dbReference>
<dbReference type="OrthoDB" id="10034502at2759"/>
<dbReference type="EMBL" id="JH370130">
    <property type="protein sequence ID" value="ELA42800.1"/>
    <property type="molecule type" value="Genomic_DNA"/>
</dbReference>
<reference evidence="2" key="1">
    <citation type="submission" date="2011-05" db="EMBL/GenBank/DDBJ databases">
        <title>The genome sequence of Vittaforma corneae strain ATCC 50505.</title>
        <authorList>
            <consortium name="The Broad Institute Genome Sequencing Platform"/>
            <person name="Cuomo C."/>
            <person name="Didier E."/>
            <person name="Bowers L."/>
            <person name="Young S.K."/>
            <person name="Zeng Q."/>
            <person name="Gargeya S."/>
            <person name="Fitzgerald M."/>
            <person name="Haas B."/>
            <person name="Abouelleil A."/>
            <person name="Alvarado L."/>
            <person name="Arachchi H.M."/>
            <person name="Berlin A."/>
            <person name="Chapman S.B."/>
            <person name="Gearin G."/>
            <person name="Goldberg J."/>
            <person name="Griggs A."/>
            <person name="Gujja S."/>
            <person name="Hansen M."/>
            <person name="Heiman D."/>
            <person name="Howarth C."/>
            <person name="Larimer J."/>
            <person name="Lui A."/>
            <person name="MacDonald P.J.P."/>
            <person name="McCowen C."/>
            <person name="Montmayeur A."/>
            <person name="Murphy C."/>
            <person name="Neiman D."/>
            <person name="Pearson M."/>
            <person name="Priest M."/>
            <person name="Roberts A."/>
            <person name="Saif S."/>
            <person name="Shea T."/>
            <person name="Sisk P."/>
            <person name="Stolte C."/>
            <person name="Sykes S."/>
            <person name="Wortman J."/>
            <person name="Nusbaum C."/>
            <person name="Birren B."/>
        </authorList>
    </citation>
    <scope>NUCLEOTIDE SEQUENCE [LARGE SCALE GENOMIC DNA]</scope>
    <source>
        <strain evidence="2">ATCC 50505</strain>
    </source>
</reference>
<dbReference type="PANTHER" id="PTHR31591:SF1">
    <property type="entry name" value="UPF0613 PROTEIN PB24D3.06C"/>
    <property type="match status" value="1"/>
</dbReference>
<dbReference type="OMA" id="DYNYYTI"/>
<dbReference type="VEuPathDB" id="MicrosporidiaDB:VICG_00115"/>
<evidence type="ECO:0008006" key="3">
    <source>
        <dbReference type="Google" id="ProtNLM"/>
    </source>
</evidence>
<keyword evidence="2" id="KW-1185">Reference proteome</keyword>
<dbReference type="PANTHER" id="PTHR31591">
    <property type="entry name" value="UPF0613 PROTEIN PB24D3.06C"/>
    <property type="match status" value="1"/>
</dbReference>